<protein>
    <submittedName>
        <fullName evidence="1">Unannotated protein</fullName>
    </submittedName>
</protein>
<evidence type="ECO:0000313" key="1">
    <source>
        <dbReference type="EMBL" id="CAB4743545.1"/>
    </source>
</evidence>
<gene>
    <name evidence="1" type="ORF">UFOPK2761_01497</name>
</gene>
<name>A0A6J6T9H8_9ZZZZ</name>
<organism evidence="1">
    <name type="scientific">freshwater metagenome</name>
    <dbReference type="NCBI Taxonomy" id="449393"/>
    <lineage>
        <taxon>unclassified sequences</taxon>
        <taxon>metagenomes</taxon>
        <taxon>ecological metagenomes</taxon>
    </lineage>
</organism>
<reference evidence="1" key="1">
    <citation type="submission" date="2020-05" db="EMBL/GenBank/DDBJ databases">
        <authorList>
            <person name="Chiriac C."/>
            <person name="Salcher M."/>
            <person name="Ghai R."/>
            <person name="Kavagutti S V."/>
        </authorList>
    </citation>
    <scope>NUCLEOTIDE SEQUENCE</scope>
</reference>
<proteinExistence type="predicted"/>
<dbReference type="AlphaFoldDB" id="A0A6J6T9H8"/>
<sequence length="392" mass="43459">MAWMPPEGAQAPPMTREPFRSIASRMTEDDHRAVARAHEAELRGDWVEAVRLHLSVPFFQHSTRGEQLRLLVGLGDRAPSWMVARHLTQVARRRPEREQAELKRALATAAAIAYPRGFDIGVMGCRWPEQVPSQVFGRDWVARQLDVHELGALDDLVHDADPDLLDRTGVRRWIGAPMGGYRVGAAIEGVLVLHDAHTGAAHRVLDLGLTEQVPAGEHVLGRLVPTDEDPGLVLDWRPLPIDEATAAAVARNPREWPHILQIRCHAGRIPEHFSFLSEPGISSDLPHQSWTALLGRGHDHDLGAGDQEPGRIVGQALDEALRLAGRGPDDVRPLRHSIADLLLDPHLTPERLARHAGPRTAPRWRVLADVVPPHARHRAEAMLLWCELPETG</sequence>
<dbReference type="EMBL" id="CAEZYQ010000010">
    <property type="protein sequence ID" value="CAB4743545.1"/>
    <property type="molecule type" value="Genomic_DNA"/>
</dbReference>
<accession>A0A6J6T9H8</accession>